<feature type="transmembrane region" description="Helical" evidence="10">
    <location>
        <begin position="710"/>
        <end position="730"/>
    </location>
</feature>
<dbReference type="PANTHER" id="PTHR10519:SF20">
    <property type="entry name" value="G-PROTEIN COUPLED RECEPTOR 156-RELATED"/>
    <property type="match status" value="1"/>
</dbReference>
<evidence type="ECO:0000313" key="13">
    <source>
        <dbReference type="EMBL" id="TPX73168.1"/>
    </source>
</evidence>
<feature type="transmembrane region" description="Helical" evidence="10">
    <location>
        <begin position="659"/>
        <end position="681"/>
    </location>
</feature>
<feature type="transmembrane region" description="Helical" evidence="10">
    <location>
        <begin position="616"/>
        <end position="638"/>
    </location>
</feature>
<feature type="domain" description="G-protein coupled receptors family 3 profile" evidence="12">
    <location>
        <begin position="550"/>
        <end position="763"/>
    </location>
</feature>
<feature type="transmembrane region" description="Helical" evidence="10">
    <location>
        <begin position="768"/>
        <end position="791"/>
    </location>
</feature>
<keyword evidence="5 10" id="KW-0472">Membrane</keyword>
<feature type="signal peptide" evidence="11">
    <location>
        <begin position="1"/>
        <end position="17"/>
    </location>
</feature>
<proteinExistence type="predicted"/>
<feature type="region of interest" description="Disordered" evidence="9">
    <location>
        <begin position="808"/>
        <end position="829"/>
    </location>
</feature>
<reference evidence="13 14" key="1">
    <citation type="journal article" date="2019" name="Sci. Rep.">
        <title>Comparative genomics of chytrid fungi reveal insights into the obligate biotrophic and pathogenic lifestyle of Synchytrium endobioticum.</title>
        <authorList>
            <person name="van de Vossenberg B.T.L.H."/>
            <person name="Warris S."/>
            <person name="Nguyen H.D.T."/>
            <person name="van Gent-Pelzer M.P.E."/>
            <person name="Joly D.L."/>
            <person name="van de Geest H.C."/>
            <person name="Bonants P.J.M."/>
            <person name="Smith D.S."/>
            <person name="Levesque C.A."/>
            <person name="van der Lee T.A.J."/>
        </authorList>
    </citation>
    <scope>NUCLEOTIDE SEQUENCE [LARGE SCALE GENOMIC DNA]</scope>
    <source>
        <strain evidence="13 14">CBS 675.73</strain>
    </source>
</reference>
<dbReference type="STRING" id="246404.A0A507FD18"/>
<evidence type="ECO:0000259" key="12">
    <source>
        <dbReference type="PROSITE" id="PS50259"/>
    </source>
</evidence>
<evidence type="ECO:0000256" key="8">
    <source>
        <dbReference type="ARBA" id="ARBA00023224"/>
    </source>
</evidence>
<organism evidence="13 14">
    <name type="scientific">Chytriomyces confervae</name>
    <dbReference type="NCBI Taxonomy" id="246404"/>
    <lineage>
        <taxon>Eukaryota</taxon>
        <taxon>Fungi</taxon>
        <taxon>Fungi incertae sedis</taxon>
        <taxon>Chytridiomycota</taxon>
        <taxon>Chytridiomycota incertae sedis</taxon>
        <taxon>Chytridiomycetes</taxon>
        <taxon>Chytridiales</taxon>
        <taxon>Chytriomycetaceae</taxon>
        <taxon>Chytriomyces</taxon>
    </lineage>
</organism>
<sequence>MKPVLLFAFLLPQLVHGNRIVFAFVGPYRAFPSLDFDGSMVNDRWLDRVGNGSTDATLKAFLANDRAAEAAVDFINSDVDGFFQNTSVEIRRFDERGNSEARYGNGGYALAETALQIAENNPDVMAVFGGVSSEVTKYTAQLFSHFQIPYCGPMQGSPSLSDKNKYPYFIRPAQGLGAEKHFYQILSFWNVSRVAIITDRSDYLANTFSASTSAYLESKNIKIISRINVESDDQETESDGLFRYVASSLERVDARYIILCGGPEFLTLIYGRLYNMNSSVGPDYVWLSYNSPSKTEQPINFQNFVQLVASNAISNYSSQLLDSIESRTRYHGEGSGLVRSGPLFNDTGSMEDTDAWGNADSGEEGTVMVLGDEPSFNDPPPPSEPPELDPGFIVLGLNITKRRRFMSRRDSPETPTFRFSNQGAAYDCIMLLAHGLTKISHAMSPDATERSISKLANHSVFSNTGYRGINGDPLALTDAGDLFAGYVARTWMNSQNQNLSWLNFGSTDPEATSFALFQNTSFRFAGDRINPPQDGRLIITEKSLNVSDAVWYTLIIAAILGSALSLSLAGFLLVFRRSKPVKQSSPSFLSIVCLGCLPIYLNLITYTLRPDPLICTLQFCLPLSGYICTIGPLLIKNWRAYVVVNSRQKLRGIWFQDVFLLPVCGGVIAFEVCLSVGWWHLHQPKLDSYFLDKTTYMPICKTNQSPAIDAVLWVFNALLFLASVVLLVTAGRNPTHHLDLDTLQLTAAFALIIAVVLIPAITFNAPTFAASGVIPLIYAAMATLVLISLVGKNISAVRHERLTRLTSLSKGEKTRQGSDGGKSFSNQSTTKAVGSKAQVSEASTPAVVSIAKTGAFGQLVPYVTIGLIIFAVESRFGLSEWMLGSAVMHPVRGSVILLLTNVDTEEVFAINTSDKTIKQVYDPSCPSRFTITNSATSICFEFETQELCAEFWMRLKDTCDNTSMCL</sequence>
<dbReference type="EMBL" id="QEAP01000204">
    <property type="protein sequence ID" value="TPX73168.1"/>
    <property type="molecule type" value="Genomic_DNA"/>
</dbReference>
<dbReference type="InterPro" id="IPR017978">
    <property type="entry name" value="GPCR_3_C"/>
</dbReference>
<dbReference type="OrthoDB" id="2116939at2759"/>
<keyword evidence="8" id="KW-0807">Transducer</keyword>
<dbReference type="Pfam" id="PF00003">
    <property type="entry name" value="7tm_3"/>
    <property type="match status" value="1"/>
</dbReference>
<protein>
    <recommendedName>
        <fullName evidence="12">G-protein coupled receptors family 3 profile domain-containing protein</fullName>
    </recommendedName>
</protein>
<dbReference type="Pfam" id="PF01094">
    <property type="entry name" value="ANF_receptor"/>
    <property type="match status" value="1"/>
</dbReference>
<dbReference type="AlphaFoldDB" id="A0A507FD18"/>
<keyword evidence="2 10" id="KW-0812">Transmembrane</keyword>
<accession>A0A507FD18</accession>
<evidence type="ECO:0000256" key="4">
    <source>
        <dbReference type="ARBA" id="ARBA00023040"/>
    </source>
</evidence>
<name>A0A507FD18_9FUNG</name>
<keyword evidence="7" id="KW-0325">Glycoprotein</keyword>
<dbReference type="GO" id="GO:0038039">
    <property type="term" value="C:G protein-coupled receptor heterodimeric complex"/>
    <property type="evidence" value="ECO:0007669"/>
    <property type="project" value="TreeGrafter"/>
</dbReference>
<evidence type="ECO:0000256" key="10">
    <source>
        <dbReference type="SAM" id="Phobius"/>
    </source>
</evidence>
<evidence type="ECO:0000313" key="14">
    <source>
        <dbReference type="Proteomes" id="UP000320333"/>
    </source>
</evidence>
<keyword evidence="6" id="KW-0675">Receptor</keyword>
<dbReference type="PROSITE" id="PS50259">
    <property type="entry name" value="G_PROTEIN_RECEP_F3_4"/>
    <property type="match status" value="1"/>
</dbReference>
<feature type="region of interest" description="Disordered" evidence="9">
    <location>
        <begin position="341"/>
        <end position="364"/>
    </location>
</feature>
<keyword evidence="3 10" id="KW-1133">Transmembrane helix</keyword>
<feature type="transmembrane region" description="Helical" evidence="10">
    <location>
        <begin position="587"/>
        <end position="604"/>
    </location>
</feature>
<evidence type="ECO:0000256" key="9">
    <source>
        <dbReference type="SAM" id="MobiDB-lite"/>
    </source>
</evidence>
<dbReference type="GO" id="GO:0004965">
    <property type="term" value="F:G protein-coupled GABA receptor activity"/>
    <property type="evidence" value="ECO:0007669"/>
    <property type="project" value="InterPro"/>
</dbReference>
<dbReference type="PANTHER" id="PTHR10519">
    <property type="entry name" value="GABA-B RECEPTOR"/>
    <property type="match status" value="1"/>
</dbReference>
<dbReference type="InterPro" id="IPR028082">
    <property type="entry name" value="Peripla_BP_I"/>
</dbReference>
<keyword evidence="11" id="KW-0732">Signal</keyword>
<evidence type="ECO:0000256" key="2">
    <source>
        <dbReference type="ARBA" id="ARBA00022692"/>
    </source>
</evidence>
<evidence type="ECO:0000256" key="7">
    <source>
        <dbReference type="ARBA" id="ARBA00023180"/>
    </source>
</evidence>
<feature type="transmembrane region" description="Helical" evidence="10">
    <location>
        <begin position="549"/>
        <end position="575"/>
    </location>
</feature>
<feature type="transmembrane region" description="Helical" evidence="10">
    <location>
        <begin position="742"/>
        <end position="762"/>
    </location>
</feature>
<dbReference type="Gene3D" id="3.40.50.2300">
    <property type="match status" value="2"/>
</dbReference>
<dbReference type="SUPFAM" id="SSF53822">
    <property type="entry name" value="Periplasmic binding protein-like I"/>
    <property type="match status" value="1"/>
</dbReference>
<gene>
    <name evidence="13" type="ORF">CcCBS67573_g05565</name>
</gene>
<dbReference type="Proteomes" id="UP000320333">
    <property type="component" value="Unassembled WGS sequence"/>
</dbReference>
<evidence type="ECO:0000256" key="11">
    <source>
        <dbReference type="SAM" id="SignalP"/>
    </source>
</evidence>
<evidence type="ECO:0000256" key="5">
    <source>
        <dbReference type="ARBA" id="ARBA00023136"/>
    </source>
</evidence>
<feature type="chain" id="PRO_5021285038" description="G-protein coupled receptors family 3 profile domain-containing protein" evidence="11">
    <location>
        <begin position="18"/>
        <end position="966"/>
    </location>
</feature>
<evidence type="ECO:0000256" key="6">
    <source>
        <dbReference type="ARBA" id="ARBA00023170"/>
    </source>
</evidence>
<keyword evidence="4" id="KW-0297">G-protein coupled receptor</keyword>
<dbReference type="InterPro" id="IPR001828">
    <property type="entry name" value="ANF_lig-bd_rcpt"/>
</dbReference>
<evidence type="ECO:0000256" key="3">
    <source>
        <dbReference type="ARBA" id="ARBA00022989"/>
    </source>
</evidence>
<keyword evidence="14" id="KW-1185">Reference proteome</keyword>
<evidence type="ECO:0000256" key="1">
    <source>
        <dbReference type="ARBA" id="ARBA00004141"/>
    </source>
</evidence>
<comment type="caution">
    <text evidence="13">The sequence shown here is derived from an EMBL/GenBank/DDBJ whole genome shotgun (WGS) entry which is preliminary data.</text>
</comment>
<dbReference type="InterPro" id="IPR002455">
    <property type="entry name" value="GPCR3_GABA-B"/>
</dbReference>
<comment type="subcellular location">
    <subcellularLocation>
        <location evidence="1">Membrane</location>
        <topology evidence="1">Multi-pass membrane protein</topology>
    </subcellularLocation>
</comment>